<protein>
    <submittedName>
        <fullName evidence="1">Uncharacterized protein</fullName>
    </submittedName>
</protein>
<dbReference type="EMBL" id="LGUT01000881">
    <property type="protein sequence ID" value="KOG90123.1"/>
    <property type="molecule type" value="Genomic_DNA"/>
</dbReference>
<gene>
    <name evidence="1" type="ORF">ADK38_10460</name>
</gene>
<dbReference type="Proteomes" id="UP000037020">
    <property type="component" value="Unassembled WGS sequence"/>
</dbReference>
<sequence>MTAEVMSEPEESENPLPDAGTHCYMCRRALPEEDRALQGAVILGKGCEVPVCWCQKCMEVLLAHHRQQPTHRQRPHGRTS</sequence>
<evidence type="ECO:0000313" key="1">
    <source>
        <dbReference type="EMBL" id="KOG90123.1"/>
    </source>
</evidence>
<comment type="caution">
    <text evidence="1">The sequence shown here is derived from an EMBL/GenBank/DDBJ whole genome shotgun (WGS) entry which is preliminary data.</text>
</comment>
<proteinExistence type="predicted"/>
<dbReference type="RefSeq" id="WP_030881112.1">
    <property type="nucleotide sequence ID" value="NZ_JBIRHZ010000009.1"/>
</dbReference>
<name>A0ABR5J9L4_9ACTN</name>
<accession>A0ABR5J9L4</accession>
<organism evidence="1 2">
    <name type="scientific">Streptomyces varsoviensis</name>
    <dbReference type="NCBI Taxonomy" id="67373"/>
    <lineage>
        <taxon>Bacteria</taxon>
        <taxon>Bacillati</taxon>
        <taxon>Actinomycetota</taxon>
        <taxon>Actinomycetes</taxon>
        <taxon>Kitasatosporales</taxon>
        <taxon>Streptomycetaceae</taxon>
        <taxon>Streptomyces</taxon>
    </lineage>
</organism>
<keyword evidence="2" id="KW-1185">Reference proteome</keyword>
<reference evidence="1 2" key="1">
    <citation type="submission" date="2015-07" db="EMBL/GenBank/DDBJ databases">
        <authorList>
            <person name="Ju K.-S."/>
            <person name="Doroghazi J.R."/>
            <person name="Metcalf W.W."/>
        </authorList>
    </citation>
    <scope>NUCLEOTIDE SEQUENCE [LARGE SCALE GENOMIC DNA]</scope>
    <source>
        <strain evidence="1 2">NRRL B-3589</strain>
    </source>
</reference>
<evidence type="ECO:0000313" key="2">
    <source>
        <dbReference type="Proteomes" id="UP000037020"/>
    </source>
</evidence>